<evidence type="ECO:0000313" key="2">
    <source>
        <dbReference type="Proteomes" id="UP000523821"/>
    </source>
</evidence>
<reference evidence="1 2" key="1">
    <citation type="submission" date="2020-08" db="EMBL/GenBank/DDBJ databases">
        <title>Genomic Encyclopedia of Type Strains, Phase IV (KMG-IV): sequencing the most valuable type-strain genomes for metagenomic binning, comparative biology and taxonomic classification.</title>
        <authorList>
            <person name="Goeker M."/>
        </authorList>
    </citation>
    <scope>NUCLEOTIDE SEQUENCE [LARGE SCALE GENOMIC DNA]</scope>
    <source>
        <strain evidence="1 2">DSM 16268</strain>
    </source>
</reference>
<dbReference type="RefSeq" id="WP_183851860.1">
    <property type="nucleotide sequence ID" value="NZ_JACHOO010000001.1"/>
</dbReference>
<name>A0A7W9CTJ5_9HYPH</name>
<evidence type="ECO:0000313" key="1">
    <source>
        <dbReference type="EMBL" id="MBB5751293.1"/>
    </source>
</evidence>
<dbReference type="AlphaFoldDB" id="A0A7W9CTJ5"/>
<sequence length="73" mass="8089">MQRRDGVTDLIEKCMLAHTAGADFPKVWREILSRSRLVIGVPVQRLEGARAILEIKLITGERLLCDPAGYALG</sequence>
<dbReference type="EMBL" id="JACHOO010000001">
    <property type="protein sequence ID" value="MBB5751293.1"/>
    <property type="molecule type" value="Genomic_DNA"/>
</dbReference>
<keyword evidence="2" id="KW-1185">Reference proteome</keyword>
<accession>A0A7W9CTJ5</accession>
<comment type="caution">
    <text evidence="1">The sequence shown here is derived from an EMBL/GenBank/DDBJ whole genome shotgun (WGS) entry which is preliminary data.</text>
</comment>
<proteinExistence type="predicted"/>
<protein>
    <submittedName>
        <fullName evidence="1">Uncharacterized protein</fullName>
    </submittedName>
</protein>
<organism evidence="1 2">
    <name type="scientific">Prosthecomicrobium pneumaticum</name>
    <dbReference type="NCBI Taxonomy" id="81895"/>
    <lineage>
        <taxon>Bacteria</taxon>
        <taxon>Pseudomonadati</taxon>
        <taxon>Pseudomonadota</taxon>
        <taxon>Alphaproteobacteria</taxon>
        <taxon>Hyphomicrobiales</taxon>
        <taxon>Kaistiaceae</taxon>
        <taxon>Prosthecomicrobium</taxon>
    </lineage>
</organism>
<dbReference type="Proteomes" id="UP000523821">
    <property type="component" value="Unassembled WGS sequence"/>
</dbReference>
<gene>
    <name evidence="1" type="ORF">GGQ63_000336</name>
</gene>